<accession>A0A7W7SH93</accession>
<dbReference type="GO" id="GO:0008374">
    <property type="term" value="F:O-acyltransferase activity"/>
    <property type="evidence" value="ECO:0007669"/>
    <property type="project" value="InterPro"/>
</dbReference>
<name>A0A7W7SH93_9ACTN</name>
<dbReference type="Proteomes" id="UP000573327">
    <property type="component" value="Unassembled WGS sequence"/>
</dbReference>
<dbReference type="RefSeq" id="WP_184921654.1">
    <property type="nucleotide sequence ID" value="NZ_JACHJR010000001.1"/>
</dbReference>
<dbReference type="Pfam" id="PF02450">
    <property type="entry name" value="LCAT"/>
    <property type="match status" value="1"/>
</dbReference>
<protein>
    <recommendedName>
        <fullName evidence="3">Lecithin:cholesterol acyltransferase</fullName>
    </recommendedName>
</protein>
<dbReference type="Gene3D" id="3.40.50.1820">
    <property type="entry name" value="alpha/beta hydrolase"/>
    <property type="match status" value="1"/>
</dbReference>
<proteinExistence type="predicted"/>
<dbReference type="InterPro" id="IPR003386">
    <property type="entry name" value="LACT/PDAT_acylTrfase"/>
</dbReference>
<dbReference type="GO" id="GO:0006629">
    <property type="term" value="P:lipid metabolic process"/>
    <property type="evidence" value="ECO:0007669"/>
    <property type="project" value="InterPro"/>
</dbReference>
<reference evidence="1 2" key="1">
    <citation type="submission" date="2020-08" db="EMBL/GenBank/DDBJ databases">
        <title>Sequencing the genomes of 1000 actinobacteria strains.</title>
        <authorList>
            <person name="Klenk H.-P."/>
        </authorList>
    </citation>
    <scope>NUCLEOTIDE SEQUENCE [LARGE SCALE GENOMIC DNA]</scope>
    <source>
        <strain evidence="1 2">DSM 44786</strain>
    </source>
</reference>
<dbReference type="InterPro" id="IPR029058">
    <property type="entry name" value="AB_hydrolase_fold"/>
</dbReference>
<evidence type="ECO:0008006" key="3">
    <source>
        <dbReference type="Google" id="ProtNLM"/>
    </source>
</evidence>
<organism evidence="1 2">
    <name type="scientific">Kitasatospora gansuensis</name>
    <dbReference type="NCBI Taxonomy" id="258050"/>
    <lineage>
        <taxon>Bacteria</taxon>
        <taxon>Bacillati</taxon>
        <taxon>Actinomycetota</taxon>
        <taxon>Actinomycetes</taxon>
        <taxon>Kitasatosporales</taxon>
        <taxon>Streptomycetaceae</taxon>
        <taxon>Kitasatospora</taxon>
    </lineage>
</organism>
<sequence length="471" mass="50538">MRPRLRHLVVVLPGIGGSVLRTVGGTPRWDQRRRSLAAAAMDPGRLSLAEHPTLAPVGLLPGIRLAGPFVLPGYDRLVHRIERAFRDVRVDTARPGQPPDLRADLLLFPYDFRLGVEAAAARLAAELTARLAEETPGARRRRVIVVAHSMGGLVARYWLGPLGGAPDCAALITLGTPHRGAPKALDLLVNGARVGPARFDAVTEVLRDWPSVYQLLPRYPAVGPFEGRARYPHELTDGVPESFSSRAKAAFTVHGEIENAWDTLAGRPEMPDVTPVFGRGHATLQQAVRTPAGLLVTKDSPAWLPNRDWHGDGTVPAISAIPVELGEQPARWRATSGRHLELSSSATVVEVLQNYSAGSLRAVRGDAPDLPWLGLDLEEAVPAGSPVEVGVVLHGAAADERTSVRVRVRAEDGTDGTDWIAGARVAEARWRVSVPGLRPGVHHLVAEAVQVPRVDQLRCDEVFGAVGAGAR</sequence>
<evidence type="ECO:0000313" key="2">
    <source>
        <dbReference type="Proteomes" id="UP000573327"/>
    </source>
</evidence>
<gene>
    <name evidence="1" type="ORF">F4556_006000</name>
</gene>
<dbReference type="AlphaFoldDB" id="A0A7W7SH93"/>
<keyword evidence="2" id="KW-1185">Reference proteome</keyword>
<dbReference type="SUPFAM" id="SSF53474">
    <property type="entry name" value="alpha/beta-Hydrolases"/>
    <property type="match status" value="1"/>
</dbReference>
<evidence type="ECO:0000313" key="1">
    <source>
        <dbReference type="EMBL" id="MBB4950465.1"/>
    </source>
</evidence>
<dbReference type="EMBL" id="JACHJR010000001">
    <property type="protein sequence ID" value="MBB4950465.1"/>
    <property type="molecule type" value="Genomic_DNA"/>
</dbReference>
<comment type="caution">
    <text evidence="1">The sequence shown here is derived from an EMBL/GenBank/DDBJ whole genome shotgun (WGS) entry which is preliminary data.</text>
</comment>
<dbReference type="PANTHER" id="PTHR11440">
    <property type="entry name" value="LECITHIN-CHOLESTEROL ACYLTRANSFERASE-RELATED"/>
    <property type="match status" value="1"/>
</dbReference>